<comment type="caution">
    <text evidence="4">The sequence shown here is derived from an EMBL/GenBank/DDBJ whole genome shotgun (WGS) entry which is preliminary data.</text>
</comment>
<keyword evidence="2" id="KW-0597">Phosphoprotein</keyword>
<feature type="modified residue" description="4-aspartylphosphate" evidence="2">
    <location>
        <position position="59"/>
    </location>
</feature>
<reference evidence="4 5" key="1">
    <citation type="submission" date="2023-11" db="EMBL/GenBank/DDBJ databases">
        <title>Winogradskyella pelagius sp. nov., isolated from coastal sediment.</title>
        <authorList>
            <person name="Li F."/>
        </authorList>
    </citation>
    <scope>NUCLEOTIDE SEQUENCE [LARGE SCALE GENOMIC DNA]</scope>
    <source>
        <strain evidence="4 5">KCTC 23502</strain>
    </source>
</reference>
<keyword evidence="5" id="KW-1185">Reference proteome</keyword>
<dbReference type="SUPFAM" id="SSF52172">
    <property type="entry name" value="CheY-like"/>
    <property type="match status" value="1"/>
</dbReference>
<gene>
    <name evidence="4" type="ORF">SNF14_12665</name>
</gene>
<evidence type="ECO:0000259" key="3">
    <source>
        <dbReference type="PROSITE" id="PS50110"/>
    </source>
</evidence>
<evidence type="ECO:0000256" key="2">
    <source>
        <dbReference type="PROSITE-ProRule" id="PRU00169"/>
    </source>
</evidence>
<dbReference type="RefSeq" id="WP_320556544.1">
    <property type="nucleotide sequence ID" value="NZ_JAXDAE010000014.1"/>
</dbReference>
<organism evidence="4 5">
    <name type="scientific">Winogradskyella aquimaris</name>
    <dbReference type="NCBI Taxonomy" id="864074"/>
    <lineage>
        <taxon>Bacteria</taxon>
        <taxon>Pseudomonadati</taxon>
        <taxon>Bacteroidota</taxon>
        <taxon>Flavobacteriia</taxon>
        <taxon>Flavobacteriales</taxon>
        <taxon>Flavobacteriaceae</taxon>
        <taxon>Winogradskyella</taxon>
    </lineage>
</organism>
<sequence>MFKRVLINDDHDAIVESVAQILDSTDVSEIAKTHYCDEAYLKLKKAQLDQNPFDLIITDLSFKIDHRTVELVNGEDLIAKIRQDFPDMAIIVYSMKDQIQKVRTLVKKFHINAYVCKDRKGLKELSEALKIASSNKIYLSPQVSKALHPKSKMEIDDFDIRLISLLARGYSQDEISTDLKEQNISPNSLSTIEKRLNKLKIQFRANNTIHLVAIAKDLGLI</sequence>
<dbReference type="InterPro" id="IPR039420">
    <property type="entry name" value="WalR-like"/>
</dbReference>
<dbReference type="Pfam" id="PF00072">
    <property type="entry name" value="Response_reg"/>
    <property type="match status" value="1"/>
</dbReference>
<dbReference type="PANTHER" id="PTHR43214">
    <property type="entry name" value="TWO-COMPONENT RESPONSE REGULATOR"/>
    <property type="match status" value="1"/>
</dbReference>
<dbReference type="PANTHER" id="PTHR43214:SF17">
    <property type="entry name" value="TRANSCRIPTIONAL REGULATORY PROTEIN RCSB"/>
    <property type="match status" value="1"/>
</dbReference>
<dbReference type="PROSITE" id="PS50110">
    <property type="entry name" value="RESPONSE_REGULATORY"/>
    <property type="match status" value="1"/>
</dbReference>
<keyword evidence="1" id="KW-0238">DNA-binding</keyword>
<evidence type="ECO:0000313" key="5">
    <source>
        <dbReference type="Proteomes" id="UP001285855"/>
    </source>
</evidence>
<name>A0ABU5ER46_9FLAO</name>
<evidence type="ECO:0000313" key="4">
    <source>
        <dbReference type="EMBL" id="MDY2588195.1"/>
    </source>
</evidence>
<dbReference type="Proteomes" id="UP001285855">
    <property type="component" value="Unassembled WGS sequence"/>
</dbReference>
<feature type="domain" description="Response regulatory" evidence="3">
    <location>
        <begin position="4"/>
        <end position="132"/>
    </location>
</feature>
<dbReference type="Gene3D" id="3.40.50.2300">
    <property type="match status" value="1"/>
</dbReference>
<dbReference type="InterPro" id="IPR011006">
    <property type="entry name" value="CheY-like_superfamily"/>
</dbReference>
<dbReference type="InterPro" id="IPR001789">
    <property type="entry name" value="Sig_transdc_resp-reg_receiver"/>
</dbReference>
<accession>A0ABU5ER46</accession>
<proteinExistence type="predicted"/>
<dbReference type="EMBL" id="JAXDAE010000014">
    <property type="protein sequence ID" value="MDY2588195.1"/>
    <property type="molecule type" value="Genomic_DNA"/>
</dbReference>
<evidence type="ECO:0000256" key="1">
    <source>
        <dbReference type="ARBA" id="ARBA00023125"/>
    </source>
</evidence>
<protein>
    <submittedName>
        <fullName evidence="4">Response regulator</fullName>
    </submittedName>
</protein>
<dbReference type="SMART" id="SM00448">
    <property type="entry name" value="REC"/>
    <property type="match status" value="1"/>
</dbReference>